<evidence type="ECO:0000313" key="2">
    <source>
        <dbReference type="Proteomes" id="UP001165060"/>
    </source>
</evidence>
<dbReference type="InterPro" id="IPR032675">
    <property type="entry name" value="LRR_dom_sf"/>
</dbReference>
<sequence>MPPSVPYTVEYEGGVEEWRGDKSVTDVRISFGVTEINHWAFSFCTGLTGLEFLRGSGVTAVALEAFKRSGVTSLRGMEGVRRIGFGAFIECWDLVTIEGLNCEEMGEYCFALCILLRSMKGWPACMTHVPTNTFAGNTGMTAVDCDLSRVTSIGQDAFAGCLGLLPPDLAEDGADPAAVLAYLKKKAFNEKAPLRYAVYASVRRARDQEEEPRTDESPDERAFAMARLPPDMNRVIVEFLYGAFVRQAVVL</sequence>
<dbReference type="Proteomes" id="UP001165060">
    <property type="component" value="Unassembled WGS sequence"/>
</dbReference>
<dbReference type="InterPro" id="IPR026906">
    <property type="entry name" value="LRR_5"/>
</dbReference>
<keyword evidence="2" id="KW-1185">Reference proteome</keyword>
<proteinExistence type="predicted"/>
<accession>A0ABQ6MWJ7</accession>
<gene>
    <name evidence="1" type="ORF">TeGR_g5979</name>
</gene>
<protein>
    <submittedName>
        <fullName evidence="1">Uncharacterized protein</fullName>
    </submittedName>
</protein>
<evidence type="ECO:0000313" key="1">
    <source>
        <dbReference type="EMBL" id="GMI34109.1"/>
    </source>
</evidence>
<dbReference type="EMBL" id="BRYB01003284">
    <property type="protein sequence ID" value="GMI34109.1"/>
    <property type="molecule type" value="Genomic_DNA"/>
</dbReference>
<comment type="caution">
    <text evidence="1">The sequence shown here is derived from an EMBL/GenBank/DDBJ whole genome shotgun (WGS) entry which is preliminary data.</text>
</comment>
<dbReference type="Pfam" id="PF13306">
    <property type="entry name" value="LRR_5"/>
    <property type="match status" value="1"/>
</dbReference>
<organism evidence="1 2">
    <name type="scientific">Tetraparma gracilis</name>
    <dbReference type="NCBI Taxonomy" id="2962635"/>
    <lineage>
        <taxon>Eukaryota</taxon>
        <taxon>Sar</taxon>
        <taxon>Stramenopiles</taxon>
        <taxon>Ochrophyta</taxon>
        <taxon>Bolidophyceae</taxon>
        <taxon>Parmales</taxon>
        <taxon>Triparmaceae</taxon>
        <taxon>Tetraparma</taxon>
    </lineage>
</organism>
<dbReference type="Gene3D" id="3.80.10.10">
    <property type="entry name" value="Ribonuclease Inhibitor"/>
    <property type="match status" value="1"/>
</dbReference>
<name>A0ABQ6MWJ7_9STRA</name>
<reference evidence="1 2" key="1">
    <citation type="journal article" date="2023" name="Commun. Biol.">
        <title>Genome analysis of Parmales, the sister group of diatoms, reveals the evolutionary specialization of diatoms from phago-mixotrophs to photoautotrophs.</title>
        <authorList>
            <person name="Ban H."/>
            <person name="Sato S."/>
            <person name="Yoshikawa S."/>
            <person name="Yamada K."/>
            <person name="Nakamura Y."/>
            <person name="Ichinomiya M."/>
            <person name="Sato N."/>
            <person name="Blanc-Mathieu R."/>
            <person name="Endo H."/>
            <person name="Kuwata A."/>
            <person name="Ogata H."/>
        </authorList>
    </citation>
    <scope>NUCLEOTIDE SEQUENCE [LARGE SCALE GENOMIC DNA]</scope>
</reference>